<name>A0A8J2HFG4_COTCN</name>
<evidence type="ECO:0000256" key="2">
    <source>
        <dbReference type="ARBA" id="ARBA00022771"/>
    </source>
</evidence>
<keyword evidence="1" id="KW-0479">Metal-binding</keyword>
<evidence type="ECO:0000259" key="6">
    <source>
        <dbReference type="PROSITE" id="PS50072"/>
    </source>
</evidence>
<dbReference type="InterPro" id="IPR040048">
    <property type="entry name" value="ZNF277"/>
</dbReference>
<dbReference type="InterPro" id="IPR041661">
    <property type="entry name" value="ZN622/Rei1/Reh1_Znf-C2H2"/>
</dbReference>
<organism evidence="8 9">
    <name type="scientific">Cotesia congregata</name>
    <name type="common">Parasitoid wasp</name>
    <name type="synonym">Apanteles congregatus</name>
    <dbReference type="NCBI Taxonomy" id="51543"/>
    <lineage>
        <taxon>Eukaryota</taxon>
        <taxon>Metazoa</taxon>
        <taxon>Ecdysozoa</taxon>
        <taxon>Arthropoda</taxon>
        <taxon>Hexapoda</taxon>
        <taxon>Insecta</taxon>
        <taxon>Pterygota</taxon>
        <taxon>Neoptera</taxon>
        <taxon>Endopterygota</taxon>
        <taxon>Hymenoptera</taxon>
        <taxon>Apocrita</taxon>
        <taxon>Ichneumonoidea</taxon>
        <taxon>Braconidae</taxon>
        <taxon>Microgastrinae</taxon>
        <taxon>Cotesia</taxon>
    </lineage>
</organism>
<dbReference type="InterPro" id="IPR002130">
    <property type="entry name" value="Cyclophilin-type_PPIase_dom"/>
</dbReference>
<keyword evidence="2 5" id="KW-0863">Zinc-finger</keyword>
<sequence>MSSTRNSYQSKAPSANELAEKYKVYYKSQFVGIDNDPGESECLFCDLSFILPTNEKDYLFHLFEKHRLVIGDVEKIASLRSYVHYWKARCKNESLINFCTTMLMDCTPDGKPSKGEVYYLLSDCIAEDKTLRDEIQRAKLEWVINQQTYERTDTNFKRGCMICKQEFSGLRITYLTHLKEKHNIQFGKYHNLVFVDKLLDKIQYNFDNFICIYCEKVFKDRNVLKEHMRKKLHKRINPRNKSYDEFYITNYVKPRDPLCHKEDEFDDEYDAIVFSDNEDEENLWSDWTAENNPITCLFCSVKIPELPNILDHMKDEHDFDFNKLTENLNFYEKIKLVNYFRKQVHEKKCVFCDQQSDDCLQHMKNEDHFKIPPARIWNLEKYYSPMCKEDPFLYHLDTGSDDECDESNIDKLSDDINNSFEKYKIKLEGSMSALVFQKSKYCVLKLHQNLPHKFLAPEINEMYQIAWYDYLEKIRRTIGGKTWIPDTQVIVHLNNEYIGNHSDLFDFVDQNFIINLPIDTEFYENLINENLGYENNFIDETTIVAENYLILHDRRGVLSLANDGKNHNGPQFVVSLNPNPWMDNYYVAFGQLIDGANTLKIIEQLNTFYESPLQKIVITECGKFSIDQNNNQVN</sequence>
<dbReference type="GO" id="GO:0008270">
    <property type="term" value="F:zinc ion binding"/>
    <property type="evidence" value="ECO:0007669"/>
    <property type="project" value="UniProtKB-KW"/>
</dbReference>
<dbReference type="GO" id="GO:0003755">
    <property type="term" value="F:peptidyl-prolyl cis-trans isomerase activity"/>
    <property type="evidence" value="ECO:0007669"/>
    <property type="project" value="InterPro"/>
</dbReference>
<dbReference type="PROSITE" id="PS00028">
    <property type="entry name" value="ZINC_FINGER_C2H2_1"/>
    <property type="match status" value="1"/>
</dbReference>
<reference evidence="8" key="1">
    <citation type="submission" date="2021-04" db="EMBL/GenBank/DDBJ databases">
        <authorList>
            <person name="Chebbi M.A.C M."/>
        </authorList>
    </citation>
    <scope>NUCLEOTIDE SEQUENCE</scope>
</reference>
<dbReference type="Gene3D" id="2.40.100.10">
    <property type="entry name" value="Cyclophilin-like"/>
    <property type="match status" value="1"/>
</dbReference>
<evidence type="ECO:0000313" key="9">
    <source>
        <dbReference type="Proteomes" id="UP000786811"/>
    </source>
</evidence>
<dbReference type="PANTHER" id="PTHR13267">
    <property type="entry name" value="ZINC FINGER PROTEIN 277"/>
    <property type="match status" value="1"/>
</dbReference>
<feature type="domain" description="PPIase cyclophilin-type" evidence="6">
    <location>
        <begin position="505"/>
        <end position="623"/>
    </location>
</feature>
<accession>A0A8J2HFG4</accession>
<dbReference type="PROSITE" id="PS50157">
    <property type="entry name" value="ZINC_FINGER_C2H2_2"/>
    <property type="match status" value="1"/>
</dbReference>
<evidence type="ECO:0000256" key="3">
    <source>
        <dbReference type="ARBA" id="ARBA00022833"/>
    </source>
</evidence>
<dbReference type="PROSITE" id="PS50072">
    <property type="entry name" value="CSA_PPIASE_2"/>
    <property type="match status" value="1"/>
</dbReference>
<evidence type="ECO:0000256" key="5">
    <source>
        <dbReference type="PROSITE-ProRule" id="PRU00042"/>
    </source>
</evidence>
<dbReference type="InterPro" id="IPR029000">
    <property type="entry name" value="Cyclophilin-like_dom_sf"/>
</dbReference>
<dbReference type="AlphaFoldDB" id="A0A8J2HFG4"/>
<dbReference type="InterPro" id="IPR036236">
    <property type="entry name" value="Znf_C2H2_sf"/>
</dbReference>
<evidence type="ECO:0000313" key="8">
    <source>
        <dbReference type="EMBL" id="CAG5099576.1"/>
    </source>
</evidence>
<proteinExistence type="inferred from homology"/>
<dbReference type="EMBL" id="CAJNRD030001122">
    <property type="protein sequence ID" value="CAG5099576.1"/>
    <property type="molecule type" value="Genomic_DNA"/>
</dbReference>
<dbReference type="SUPFAM" id="SSF50891">
    <property type="entry name" value="Cyclophilin-like"/>
    <property type="match status" value="1"/>
</dbReference>
<keyword evidence="9" id="KW-1185">Reference proteome</keyword>
<dbReference type="Gene3D" id="3.30.160.60">
    <property type="entry name" value="Classic Zinc Finger"/>
    <property type="match status" value="1"/>
</dbReference>
<dbReference type="Pfam" id="PF12756">
    <property type="entry name" value="zf-C2H2_2"/>
    <property type="match status" value="2"/>
</dbReference>
<evidence type="ECO:0000256" key="4">
    <source>
        <dbReference type="ARBA" id="ARBA00034119"/>
    </source>
</evidence>
<dbReference type="SUPFAM" id="SSF57667">
    <property type="entry name" value="beta-beta-alpha zinc fingers"/>
    <property type="match status" value="2"/>
</dbReference>
<keyword evidence="3" id="KW-0862">Zinc</keyword>
<dbReference type="SMART" id="SM00355">
    <property type="entry name" value="ZnF_C2H2"/>
    <property type="match status" value="4"/>
</dbReference>
<comment type="caution">
    <text evidence="8">The sequence shown here is derived from an EMBL/GenBank/DDBJ whole genome shotgun (WGS) entry which is preliminary data.</text>
</comment>
<dbReference type="PANTHER" id="PTHR13267:SF3">
    <property type="entry name" value="ZINC FINGER PROTEIN 277"/>
    <property type="match status" value="1"/>
</dbReference>
<evidence type="ECO:0000259" key="7">
    <source>
        <dbReference type="PROSITE" id="PS50157"/>
    </source>
</evidence>
<dbReference type="Pfam" id="PF00160">
    <property type="entry name" value="Pro_isomerase"/>
    <property type="match status" value="1"/>
</dbReference>
<evidence type="ECO:0000256" key="1">
    <source>
        <dbReference type="ARBA" id="ARBA00022723"/>
    </source>
</evidence>
<dbReference type="PRINTS" id="PR00153">
    <property type="entry name" value="CSAPPISMRASE"/>
</dbReference>
<protein>
    <submittedName>
        <fullName evidence="8">Similar to ZNF277: Zinc finger protein 277 (Homo sapiens)</fullName>
    </submittedName>
</protein>
<dbReference type="OrthoDB" id="278606at2759"/>
<gene>
    <name evidence="8" type="ORF">HICCMSTLAB_LOCUS9128</name>
</gene>
<dbReference type="Proteomes" id="UP000786811">
    <property type="component" value="Unassembled WGS sequence"/>
</dbReference>
<comment type="similarity">
    <text evidence="4">Belongs to the ZNF277 family.</text>
</comment>
<dbReference type="InterPro" id="IPR013087">
    <property type="entry name" value="Znf_C2H2_type"/>
</dbReference>
<feature type="non-terminal residue" evidence="8">
    <location>
        <position position="1"/>
    </location>
</feature>
<feature type="domain" description="C2H2-type" evidence="7">
    <location>
        <begin position="209"/>
        <end position="238"/>
    </location>
</feature>